<evidence type="ECO:0000256" key="1">
    <source>
        <dbReference type="SAM" id="MobiDB-lite"/>
    </source>
</evidence>
<reference evidence="3" key="3">
    <citation type="submission" date="2025-08" db="UniProtKB">
        <authorList>
            <consortium name="RefSeq"/>
        </authorList>
    </citation>
    <scope>IDENTIFICATION</scope>
    <source>
        <strain evidence="3">CBS 342.82</strain>
    </source>
</reference>
<proteinExistence type="predicted"/>
<name>A0A6J3LTT5_9PEZI</name>
<feature type="region of interest" description="Disordered" evidence="1">
    <location>
        <begin position="36"/>
        <end position="61"/>
    </location>
</feature>
<reference evidence="3" key="2">
    <citation type="submission" date="2020-04" db="EMBL/GenBank/DDBJ databases">
        <authorList>
            <consortium name="NCBI Genome Project"/>
        </authorList>
    </citation>
    <scope>NUCLEOTIDE SEQUENCE</scope>
    <source>
        <strain evidence="3">CBS 342.82</strain>
    </source>
</reference>
<accession>A0A6J3LTT5</accession>
<reference evidence="3" key="1">
    <citation type="submission" date="2020-01" db="EMBL/GenBank/DDBJ databases">
        <authorList>
            <consortium name="DOE Joint Genome Institute"/>
            <person name="Haridas S."/>
            <person name="Albert R."/>
            <person name="Binder M."/>
            <person name="Bloem J."/>
            <person name="Labutti K."/>
            <person name="Salamov A."/>
            <person name="Andreopoulos B."/>
            <person name="Baker S.E."/>
            <person name="Barry K."/>
            <person name="Bills G."/>
            <person name="Bluhm B.H."/>
            <person name="Cannon C."/>
            <person name="Castanera R."/>
            <person name="Culley D.E."/>
            <person name="Daum C."/>
            <person name="Ezra D."/>
            <person name="Gonzalez J.B."/>
            <person name="Henrissat B."/>
            <person name="Kuo A."/>
            <person name="Liang C."/>
            <person name="Lipzen A."/>
            <person name="Lutzoni F."/>
            <person name="Magnuson J."/>
            <person name="Mondo S."/>
            <person name="Nolan M."/>
            <person name="Ohm R."/>
            <person name="Pangilinan J."/>
            <person name="Park H.-J."/>
            <person name="Ramirez L."/>
            <person name="Alfaro M."/>
            <person name="Sun H."/>
            <person name="Tritt A."/>
            <person name="Yoshinaga Y."/>
            <person name="Zwiers L.-H."/>
            <person name="Turgeon B.G."/>
            <person name="Goodwin S.B."/>
            <person name="Spatafora J.W."/>
            <person name="Crous P.W."/>
            <person name="Grigoriev I.V."/>
        </authorList>
    </citation>
    <scope>NUCLEOTIDE SEQUENCE</scope>
    <source>
        <strain evidence="3">CBS 342.82</strain>
    </source>
</reference>
<dbReference type="Proteomes" id="UP000504637">
    <property type="component" value="Unplaced"/>
</dbReference>
<sequence length="89" mass="9817">MGLGTSMLYLSESSATRKLIDRTSICTSSLFQPSRNVTGGASLQGHDDCEDHGGNRRDAGQMINRRSDMFVLTMHRSNSSLLDMDPDKH</sequence>
<gene>
    <name evidence="3" type="ORF">K489DRAFT_384596</name>
</gene>
<protein>
    <submittedName>
        <fullName evidence="3">Uncharacterized protein</fullName>
    </submittedName>
</protein>
<keyword evidence="2" id="KW-1185">Reference proteome</keyword>
<feature type="compositionally biased region" description="Basic and acidic residues" evidence="1">
    <location>
        <begin position="45"/>
        <end position="59"/>
    </location>
</feature>
<evidence type="ECO:0000313" key="2">
    <source>
        <dbReference type="Proteomes" id="UP000504637"/>
    </source>
</evidence>
<dbReference type="RefSeq" id="XP_033455725.1">
    <property type="nucleotide sequence ID" value="XM_033605895.1"/>
</dbReference>
<dbReference type="AlphaFoldDB" id="A0A6J3LTT5"/>
<dbReference type="GeneID" id="54363695"/>
<organism evidence="3">
    <name type="scientific">Dissoconium aciculare CBS 342.82</name>
    <dbReference type="NCBI Taxonomy" id="1314786"/>
    <lineage>
        <taxon>Eukaryota</taxon>
        <taxon>Fungi</taxon>
        <taxon>Dikarya</taxon>
        <taxon>Ascomycota</taxon>
        <taxon>Pezizomycotina</taxon>
        <taxon>Dothideomycetes</taxon>
        <taxon>Dothideomycetidae</taxon>
        <taxon>Mycosphaerellales</taxon>
        <taxon>Dissoconiaceae</taxon>
        <taxon>Dissoconium</taxon>
    </lineage>
</organism>
<evidence type="ECO:0000313" key="3">
    <source>
        <dbReference type="RefSeq" id="XP_033455725.1"/>
    </source>
</evidence>